<dbReference type="InterPro" id="IPR011527">
    <property type="entry name" value="ABC1_TM_dom"/>
</dbReference>
<dbReference type="Pfam" id="PF00005">
    <property type="entry name" value="ABC_tran"/>
    <property type="match status" value="1"/>
</dbReference>
<feature type="domain" description="ABC transporter" evidence="8">
    <location>
        <begin position="369"/>
        <end position="603"/>
    </location>
</feature>
<reference evidence="10 11" key="1">
    <citation type="submission" date="2020-12" db="EMBL/GenBank/DDBJ databases">
        <title>Vagococcus allomyrinae sp. nov. and Enterococcus lavae sp. nov., isolated from the larvae of Allomyrina dichotoma.</title>
        <authorList>
            <person name="Lee S.D."/>
        </authorList>
    </citation>
    <scope>NUCLEOTIDE SEQUENCE [LARGE SCALE GENOMIC DNA]</scope>
    <source>
        <strain evidence="10 11">BWM-S5</strain>
    </source>
</reference>
<comment type="caution">
    <text evidence="10">The sequence shown here is derived from an EMBL/GenBank/DDBJ whole genome shotgun (WGS) entry which is preliminary data.</text>
</comment>
<evidence type="ECO:0000256" key="7">
    <source>
        <dbReference type="SAM" id="Phobius"/>
    </source>
</evidence>
<protein>
    <submittedName>
        <fullName evidence="10">ABC transporter ATP-binding protein</fullName>
    </submittedName>
</protein>
<dbReference type="EMBL" id="JAEDXU010000007">
    <property type="protein sequence ID" value="MBP1047381.1"/>
    <property type="molecule type" value="Genomic_DNA"/>
</dbReference>
<evidence type="ECO:0000313" key="10">
    <source>
        <dbReference type="EMBL" id="MBP1047381.1"/>
    </source>
</evidence>
<organism evidence="10 11">
    <name type="scientific">Enterococcus larvae</name>
    <dbReference type="NCBI Taxonomy" id="2794352"/>
    <lineage>
        <taxon>Bacteria</taxon>
        <taxon>Bacillati</taxon>
        <taxon>Bacillota</taxon>
        <taxon>Bacilli</taxon>
        <taxon>Lactobacillales</taxon>
        <taxon>Enterococcaceae</taxon>
        <taxon>Enterococcus</taxon>
    </lineage>
</organism>
<comment type="subcellular location">
    <subcellularLocation>
        <location evidence="1">Cell membrane</location>
        <topology evidence="1">Multi-pass membrane protein</topology>
    </subcellularLocation>
</comment>
<evidence type="ECO:0000256" key="6">
    <source>
        <dbReference type="ARBA" id="ARBA00023136"/>
    </source>
</evidence>
<dbReference type="PANTHER" id="PTHR43394:SF1">
    <property type="entry name" value="ATP-BINDING CASSETTE SUB-FAMILY B MEMBER 10, MITOCHONDRIAL"/>
    <property type="match status" value="1"/>
</dbReference>
<dbReference type="PANTHER" id="PTHR43394">
    <property type="entry name" value="ATP-DEPENDENT PERMEASE MDL1, MITOCHONDRIAL"/>
    <property type="match status" value="1"/>
</dbReference>
<keyword evidence="11" id="KW-1185">Reference proteome</keyword>
<gene>
    <name evidence="10" type="ORF">I6N96_13940</name>
</gene>
<dbReference type="InterPro" id="IPR017871">
    <property type="entry name" value="ABC_transporter-like_CS"/>
</dbReference>
<dbReference type="InterPro" id="IPR003439">
    <property type="entry name" value="ABC_transporter-like_ATP-bd"/>
</dbReference>
<evidence type="ECO:0000256" key="3">
    <source>
        <dbReference type="ARBA" id="ARBA00022741"/>
    </source>
</evidence>
<name>A0ABS4CMP2_9ENTE</name>
<feature type="domain" description="ABC transmembrane type-1" evidence="9">
    <location>
        <begin position="48"/>
        <end position="334"/>
    </location>
</feature>
<dbReference type="PROSITE" id="PS00211">
    <property type="entry name" value="ABC_TRANSPORTER_1"/>
    <property type="match status" value="1"/>
</dbReference>
<feature type="transmembrane region" description="Helical" evidence="7">
    <location>
        <begin position="285"/>
        <end position="305"/>
    </location>
</feature>
<keyword evidence="4 10" id="KW-0067">ATP-binding</keyword>
<dbReference type="InterPro" id="IPR027417">
    <property type="entry name" value="P-loop_NTPase"/>
</dbReference>
<dbReference type="PROSITE" id="PS50893">
    <property type="entry name" value="ABC_TRANSPORTER_2"/>
    <property type="match status" value="1"/>
</dbReference>
<dbReference type="InterPro" id="IPR003593">
    <property type="entry name" value="AAA+_ATPase"/>
</dbReference>
<dbReference type="InterPro" id="IPR039421">
    <property type="entry name" value="Type_1_exporter"/>
</dbReference>
<keyword evidence="3" id="KW-0547">Nucleotide-binding</keyword>
<evidence type="ECO:0000259" key="9">
    <source>
        <dbReference type="PROSITE" id="PS50929"/>
    </source>
</evidence>
<evidence type="ECO:0000256" key="1">
    <source>
        <dbReference type="ARBA" id="ARBA00004651"/>
    </source>
</evidence>
<dbReference type="SMART" id="SM00382">
    <property type="entry name" value="AAA"/>
    <property type="match status" value="1"/>
</dbReference>
<dbReference type="SUPFAM" id="SSF52540">
    <property type="entry name" value="P-loop containing nucleoside triphosphate hydrolases"/>
    <property type="match status" value="1"/>
</dbReference>
<dbReference type="Gene3D" id="3.40.50.300">
    <property type="entry name" value="P-loop containing nucleotide triphosphate hydrolases"/>
    <property type="match status" value="1"/>
</dbReference>
<keyword evidence="2 7" id="KW-0812">Transmembrane</keyword>
<feature type="transmembrane region" description="Helical" evidence="7">
    <location>
        <begin position="85"/>
        <end position="104"/>
    </location>
</feature>
<dbReference type="Gene3D" id="1.20.1560.10">
    <property type="entry name" value="ABC transporter type 1, transmembrane domain"/>
    <property type="match status" value="1"/>
</dbReference>
<dbReference type="Proteomes" id="UP000673375">
    <property type="component" value="Unassembled WGS sequence"/>
</dbReference>
<dbReference type="CDD" id="cd18547">
    <property type="entry name" value="ABC_6TM_Tm288_like"/>
    <property type="match status" value="1"/>
</dbReference>
<evidence type="ECO:0000256" key="2">
    <source>
        <dbReference type="ARBA" id="ARBA00022692"/>
    </source>
</evidence>
<feature type="transmembrane region" description="Helical" evidence="7">
    <location>
        <begin position="166"/>
        <end position="185"/>
    </location>
</feature>
<dbReference type="PROSITE" id="PS50929">
    <property type="entry name" value="ABC_TM1F"/>
    <property type="match status" value="1"/>
</dbReference>
<dbReference type="SUPFAM" id="SSF90123">
    <property type="entry name" value="ABC transporter transmembrane region"/>
    <property type="match status" value="1"/>
</dbReference>
<dbReference type="Pfam" id="PF00664">
    <property type="entry name" value="ABC_membrane"/>
    <property type="match status" value="1"/>
</dbReference>
<keyword evidence="6 7" id="KW-0472">Membrane</keyword>
<accession>A0ABS4CMP2</accession>
<feature type="transmembrane region" description="Helical" evidence="7">
    <location>
        <begin position="191"/>
        <end position="210"/>
    </location>
</feature>
<keyword evidence="5 7" id="KW-1133">Transmembrane helix</keyword>
<sequence>MAKAMNSKGMNRGGMRHGGLVEKPKKPWKTIVRLMGYVKGSTWLLISALLLAVGGTIMQVLSPQMLGQATTLIFQNVSSGTQIQFARLSQTLLTVGLLYFGKFITDALQSTAMTVASQKTTQRLRNDLKKKINQLSSSYFDKHSNGNLMSIAINDMDNIATTLQQSIVQLISSVILLVGTIWMMLTISWQLTLLACLILPASVLVTKLLTPRTQQNFRAYLKTQGALNGQIEESFNGHEIIKSFSNQKEAITDFQKLNEEMYETGWKSKFFGGSMMPAMIFLKNFLYVIIASAGAWQVAASRILIGNLQAFLQYSSQFSQPISQFSMIWNGLLSTVASAERVFDVIDAEERAIYDQEAFPDRPTDTAEVRFDHVQFGYAADQLVMKDFSLAVNKGDMTAIVGHTGAGKTTLVHLLQRFYEISGGSIRIKGTDIRNLSHEELHNKIGMVLQETWLFSGTIYDNIRYGNPNATDEQIFTAAKAAFVDDFVRKLPDGYQTMLNEEISNISQGQKQLITIARAFLSDPEILILDEATSNVDTRTELLIQKAMRKLLKGRTSFVIAHRLSTIYDADEIIVMDQGDVVETGTHRELLEMSGVYEDIYNSQYQGAA</sequence>
<dbReference type="GO" id="GO:0005524">
    <property type="term" value="F:ATP binding"/>
    <property type="evidence" value="ECO:0007669"/>
    <property type="project" value="UniProtKB-KW"/>
</dbReference>
<proteinExistence type="predicted"/>
<dbReference type="InterPro" id="IPR036640">
    <property type="entry name" value="ABC1_TM_sf"/>
</dbReference>
<evidence type="ECO:0000256" key="4">
    <source>
        <dbReference type="ARBA" id="ARBA00022840"/>
    </source>
</evidence>
<evidence type="ECO:0000313" key="11">
    <source>
        <dbReference type="Proteomes" id="UP000673375"/>
    </source>
</evidence>
<dbReference type="RefSeq" id="WP_209558160.1">
    <property type="nucleotide sequence ID" value="NZ_JAEDXU010000007.1"/>
</dbReference>
<dbReference type="CDD" id="cd03254">
    <property type="entry name" value="ABCC_Glucan_exporter_like"/>
    <property type="match status" value="1"/>
</dbReference>
<evidence type="ECO:0000259" key="8">
    <source>
        <dbReference type="PROSITE" id="PS50893"/>
    </source>
</evidence>
<evidence type="ECO:0000256" key="5">
    <source>
        <dbReference type="ARBA" id="ARBA00022989"/>
    </source>
</evidence>